<evidence type="ECO:0000313" key="3">
    <source>
        <dbReference type="Proteomes" id="UP001201449"/>
    </source>
</evidence>
<feature type="transmembrane region" description="Helical" evidence="1">
    <location>
        <begin position="20"/>
        <end position="38"/>
    </location>
</feature>
<proteinExistence type="predicted"/>
<feature type="transmembrane region" description="Helical" evidence="1">
    <location>
        <begin position="111"/>
        <end position="129"/>
    </location>
</feature>
<name>A0ABS9BS79_9BACT</name>
<sequence length="143" mass="16480">MISTKRYLKRHLSDIRTVRIIVASLLGLMVVADIVLVALADKDFPTFSYVVRDYRHKMIWFTFLFGGLVSKIFYNRIATEKESEVTGLIAFFSMVLLLFVIGRQLESPPTLLLQVLLLVCGGILAYRAWPQYQIRPRKIRDGK</sequence>
<keyword evidence="3" id="KW-1185">Reference proteome</keyword>
<organism evidence="2 3">
    <name type="scientific">Mariniradius sediminis</name>
    <dbReference type="NCBI Taxonomy" id="2909237"/>
    <lineage>
        <taxon>Bacteria</taxon>
        <taxon>Pseudomonadati</taxon>
        <taxon>Bacteroidota</taxon>
        <taxon>Cytophagia</taxon>
        <taxon>Cytophagales</taxon>
        <taxon>Cyclobacteriaceae</taxon>
        <taxon>Mariniradius</taxon>
    </lineage>
</organism>
<comment type="caution">
    <text evidence="2">The sequence shown here is derived from an EMBL/GenBank/DDBJ whole genome shotgun (WGS) entry which is preliminary data.</text>
</comment>
<protein>
    <submittedName>
        <fullName evidence="2">Uncharacterized protein</fullName>
    </submittedName>
</protein>
<feature type="transmembrane region" description="Helical" evidence="1">
    <location>
        <begin position="86"/>
        <end position="105"/>
    </location>
</feature>
<dbReference type="RefSeq" id="WP_234860979.1">
    <property type="nucleotide sequence ID" value="NZ_JAKEVZ010000005.1"/>
</dbReference>
<keyword evidence="1" id="KW-1133">Transmembrane helix</keyword>
<gene>
    <name evidence="2" type="ORF">L0U89_07550</name>
</gene>
<dbReference type="EMBL" id="JAKEVZ010000005">
    <property type="protein sequence ID" value="MCF1750924.1"/>
    <property type="molecule type" value="Genomic_DNA"/>
</dbReference>
<keyword evidence="1" id="KW-0812">Transmembrane</keyword>
<reference evidence="2 3" key="1">
    <citation type="submission" date="2022-01" db="EMBL/GenBank/DDBJ databases">
        <title>Mariniradius saccharolyticus sp. nov., isolated from sediment of a river.</title>
        <authorList>
            <person name="Liu H."/>
        </authorList>
    </citation>
    <scope>NUCLEOTIDE SEQUENCE [LARGE SCALE GENOMIC DNA]</scope>
    <source>
        <strain evidence="2 3">RY-2</strain>
    </source>
</reference>
<evidence type="ECO:0000256" key="1">
    <source>
        <dbReference type="SAM" id="Phobius"/>
    </source>
</evidence>
<keyword evidence="1" id="KW-0472">Membrane</keyword>
<dbReference type="Proteomes" id="UP001201449">
    <property type="component" value="Unassembled WGS sequence"/>
</dbReference>
<feature type="transmembrane region" description="Helical" evidence="1">
    <location>
        <begin position="58"/>
        <end position="74"/>
    </location>
</feature>
<evidence type="ECO:0000313" key="2">
    <source>
        <dbReference type="EMBL" id="MCF1750924.1"/>
    </source>
</evidence>
<accession>A0ABS9BS79</accession>